<feature type="signal peptide" evidence="1">
    <location>
        <begin position="1"/>
        <end position="19"/>
    </location>
</feature>
<dbReference type="AlphaFoldDB" id="T1ELB3"/>
<organism evidence="4 5">
    <name type="scientific">Helobdella robusta</name>
    <name type="common">Californian leech</name>
    <dbReference type="NCBI Taxonomy" id="6412"/>
    <lineage>
        <taxon>Eukaryota</taxon>
        <taxon>Metazoa</taxon>
        <taxon>Spiralia</taxon>
        <taxon>Lophotrochozoa</taxon>
        <taxon>Annelida</taxon>
        <taxon>Clitellata</taxon>
        <taxon>Hirudinea</taxon>
        <taxon>Rhynchobdellida</taxon>
        <taxon>Glossiphoniidae</taxon>
        <taxon>Helobdella</taxon>
    </lineage>
</organism>
<dbReference type="GO" id="GO:0046983">
    <property type="term" value="F:protein dimerization activity"/>
    <property type="evidence" value="ECO:0007669"/>
    <property type="project" value="InterPro"/>
</dbReference>
<feature type="chain" id="PRO_5010979872" description="HAT C-terminal dimerisation domain-containing protein" evidence="1">
    <location>
        <begin position="20"/>
        <end position="69"/>
    </location>
</feature>
<accession>T1ELB3</accession>
<keyword evidence="5" id="KW-1185">Reference proteome</keyword>
<evidence type="ECO:0000313" key="4">
    <source>
        <dbReference type="EnsemblMetazoa" id="HelroP153737"/>
    </source>
</evidence>
<dbReference type="InterPro" id="IPR008906">
    <property type="entry name" value="HATC_C_dom"/>
</dbReference>
<dbReference type="PANTHER" id="PTHR45749:SF35">
    <property type="entry name" value="AC-LIKE TRANSPOSASE-RELATED"/>
    <property type="match status" value="1"/>
</dbReference>
<evidence type="ECO:0000313" key="3">
    <source>
        <dbReference type="EMBL" id="ESO08305.1"/>
    </source>
</evidence>
<reference evidence="3 5" key="2">
    <citation type="journal article" date="2013" name="Nature">
        <title>Insights into bilaterian evolution from three spiralian genomes.</title>
        <authorList>
            <person name="Simakov O."/>
            <person name="Marletaz F."/>
            <person name="Cho S.J."/>
            <person name="Edsinger-Gonzales E."/>
            <person name="Havlak P."/>
            <person name="Hellsten U."/>
            <person name="Kuo D.H."/>
            <person name="Larsson T."/>
            <person name="Lv J."/>
            <person name="Arendt D."/>
            <person name="Savage R."/>
            <person name="Osoegawa K."/>
            <person name="de Jong P."/>
            <person name="Grimwood J."/>
            <person name="Chapman J.A."/>
            <person name="Shapiro H."/>
            <person name="Aerts A."/>
            <person name="Otillar R.P."/>
            <person name="Terry A.Y."/>
            <person name="Boore J.L."/>
            <person name="Grigoriev I.V."/>
            <person name="Lindberg D.R."/>
            <person name="Seaver E.C."/>
            <person name="Weisblat D.A."/>
            <person name="Putnam N.H."/>
            <person name="Rokhsar D.S."/>
        </authorList>
    </citation>
    <scope>NUCLEOTIDE SEQUENCE</scope>
</reference>
<dbReference type="CTD" id="20197363"/>
<proteinExistence type="predicted"/>
<dbReference type="InParanoid" id="T1ELB3"/>
<dbReference type="GeneID" id="20197363"/>
<dbReference type="PANTHER" id="PTHR45749">
    <property type="match status" value="1"/>
</dbReference>
<dbReference type="EMBL" id="KB096080">
    <property type="protein sequence ID" value="ESO08305.1"/>
    <property type="molecule type" value="Genomic_DNA"/>
</dbReference>
<dbReference type="STRING" id="6412.T1ELB3"/>
<dbReference type="Proteomes" id="UP000015101">
    <property type="component" value="Unassembled WGS sequence"/>
</dbReference>
<dbReference type="RefSeq" id="XP_009013235.1">
    <property type="nucleotide sequence ID" value="XM_009014987.1"/>
</dbReference>
<evidence type="ECO:0000259" key="2">
    <source>
        <dbReference type="Pfam" id="PF05699"/>
    </source>
</evidence>
<dbReference type="OrthoDB" id="6611240at2759"/>
<evidence type="ECO:0000256" key="1">
    <source>
        <dbReference type="SAM" id="SignalP"/>
    </source>
</evidence>
<dbReference type="KEGG" id="hro:HELRODRAFT_153737"/>
<name>T1ELB3_HELRO</name>
<dbReference type="EnsemblMetazoa" id="HelroT153737">
    <property type="protein sequence ID" value="HelroP153737"/>
    <property type="gene ID" value="HelroG153737"/>
</dbReference>
<sequence length="69" mass="8059">FPNLRVALKILLTLSVSIASCEQSFNKLKLFSTYLISTMGQNRLSDMVFLNVKREKFEFIHFNKIIDVF</sequence>
<dbReference type="Pfam" id="PF05699">
    <property type="entry name" value="Dimer_Tnp_hAT"/>
    <property type="match status" value="1"/>
</dbReference>
<reference evidence="4" key="3">
    <citation type="submission" date="2015-06" db="UniProtKB">
        <authorList>
            <consortium name="EnsemblMetazoa"/>
        </authorList>
    </citation>
    <scope>IDENTIFICATION</scope>
</reference>
<dbReference type="EMBL" id="AMQM01003182">
    <property type="status" value="NOT_ANNOTATED_CDS"/>
    <property type="molecule type" value="Genomic_DNA"/>
</dbReference>
<evidence type="ECO:0000313" key="5">
    <source>
        <dbReference type="Proteomes" id="UP000015101"/>
    </source>
</evidence>
<feature type="domain" description="HAT C-terminal dimerisation" evidence="2">
    <location>
        <begin position="1"/>
        <end position="52"/>
    </location>
</feature>
<dbReference type="HOGENOM" id="CLU_006175_9_2_1"/>
<protein>
    <recommendedName>
        <fullName evidence="2">HAT C-terminal dimerisation domain-containing protein</fullName>
    </recommendedName>
</protein>
<keyword evidence="1" id="KW-0732">Signal</keyword>
<gene>
    <name evidence="4" type="primary">20197363</name>
    <name evidence="3" type="ORF">HELRODRAFT_153737</name>
</gene>
<reference evidence="5" key="1">
    <citation type="submission" date="2012-12" db="EMBL/GenBank/DDBJ databases">
        <authorList>
            <person name="Hellsten U."/>
            <person name="Grimwood J."/>
            <person name="Chapman J.A."/>
            <person name="Shapiro H."/>
            <person name="Aerts A."/>
            <person name="Otillar R.P."/>
            <person name="Terry A.Y."/>
            <person name="Boore J.L."/>
            <person name="Simakov O."/>
            <person name="Marletaz F."/>
            <person name="Cho S.-J."/>
            <person name="Edsinger-Gonzales E."/>
            <person name="Havlak P."/>
            <person name="Kuo D.-H."/>
            <person name="Larsson T."/>
            <person name="Lv J."/>
            <person name="Arendt D."/>
            <person name="Savage R."/>
            <person name="Osoegawa K."/>
            <person name="de Jong P."/>
            <person name="Lindberg D.R."/>
            <person name="Seaver E.C."/>
            <person name="Weisblat D.A."/>
            <person name="Putnam N.H."/>
            <person name="Grigoriev I.V."/>
            <person name="Rokhsar D.S."/>
        </authorList>
    </citation>
    <scope>NUCLEOTIDE SEQUENCE</scope>
</reference>